<organism evidence="1 2">
    <name type="scientific">Brachionus plicatilis</name>
    <name type="common">Marine rotifer</name>
    <name type="synonym">Brachionus muelleri</name>
    <dbReference type="NCBI Taxonomy" id="10195"/>
    <lineage>
        <taxon>Eukaryota</taxon>
        <taxon>Metazoa</taxon>
        <taxon>Spiralia</taxon>
        <taxon>Gnathifera</taxon>
        <taxon>Rotifera</taxon>
        <taxon>Eurotatoria</taxon>
        <taxon>Monogononta</taxon>
        <taxon>Pseudotrocha</taxon>
        <taxon>Ploima</taxon>
        <taxon>Brachionidae</taxon>
        <taxon>Brachionus</taxon>
    </lineage>
</organism>
<proteinExistence type="predicted"/>
<gene>
    <name evidence="1" type="ORF">BpHYR1_010016</name>
</gene>
<comment type="caution">
    <text evidence="1">The sequence shown here is derived from an EMBL/GenBank/DDBJ whole genome shotgun (WGS) entry which is preliminary data.</text>
</comment>
<reference evidence="1 2" key="1">
    <citation type="journal article" date="2018" name="Sci. Rep.">
        <title>Genomic signatures of local adaptation to the degree of environmental predictability in rotifers.</title>
        <authorList>
            <person name="Franch-Gras L."/>
            <person name="Hahn C."/>
            <person name="Garcia-Roger E.M."/>
            <person name="Carmona M.J."/>
            <person name="Serra M."/>
            <person name="Gomez A."/>
        </authorList>
    </citation>
    <scope>NUCLEOTIDE SEQUENCE [LARGE SCALE GENOMIC DNA]</scope>
    <source>
        <strain evidence="1">HYR1</strain>
    </source>
</reference>
<dbReference type="AlphaFoldDB" id="A0A3M7QF21"/>
<evidence type="ECO:0000313" key="2">
    <source>
        <dbReference type="Proteomes" id="UP000276133"/>
    </source>
</evidence>
<name>A0A3M7QF21_BRAPC</name>
<protein>
    <submittedName>
        <fullName evidence="1">Uncharacterized protein</fullName>
    </submittedName>
</protein>
<sequence>MEYNSDKKPLHEYTKMKGMTAVIGIRLVVPLMVCVSRKWSQCAWSAKSVLPSTLSTEKQTQYLSLNKNRPTYTPTRLTQQKHFKRNAIKLHDKMQENLLRRTLK</sequence>
<dbReference type="EMBL" id="REGN01006367">
    <property type="protein sequence ID" value="RNA09802.1"/>
    <property type="molecule type" value="Genomic_DNA"/>
</dbReference>
<accession>A0A3M7QF21</accession>
<dbReference type="Proteomes" id="UP000276133">
    <property type="component" value="Unassembled WGS sequence"/>
</dbReference>
<evidence type="ECO:0000313" key="1">
    <source>
        <dbReference type="EMBL" id="RNA09802.1"/>
    </source>
</evidence>
<keyword evidence="2" id="KW-1185">Reference proteome</keyword>